<name>A0ABQ7IUM4_9HELO</name>
<evidence type="ECO:0000313" key="3">
    <source>
        <dbReference type="Proteomes" id="UP000783213"/>
    </source>
</evidence>
<dbReference type="EMBL" id="RCSX01000005">
    <property type="protein sequence ID" value="KAF7934712.1"/>
    <property type="molecule type" value="Genomic_DNA"/>
</dbReference>
<evidence type="ECO:0000313" key="2">
    <source>
        <dbReference type="EMBL" id="KAF7934712.1"/>
    </source>
</evidence>
<dbReference type="GeneID" id="62229531"/>
<sequence>MIFQYCFAALAVVTDCKSIWLNGVSYDANFSTVLRMCRVDMDDIASDHNKDPGKRSSYEDSGGEPLPKYLAETIEGGILEPSPEIINSTLLESGGYKIEGLDQVRLILASEMMP</sequence>
<evidence type="ECO:0000256" key="1">
    <source>
        <dbReference type="SAM" id="MobiDB-lite"/>
    </source>
</evidence>
<comment type="caution">
    <text evidence="2">The sequence shown here is derived from an EMBL/GenBank/DDBJ whole genome shotgun (WGS) entry which is preliminary data.</text>
</comment>
<feature type="region of interest" description="Disordered" evidence="1">
    <location>
        <begin position="44"/>
        <end position="66"/>
    </location>
</feature>
<keyword evidence="3" id="KW-1185">Reference proteome</keyword>
<dbReference type="RefSeq" id="XP_038812906.1">
    <property type="nucleotide sequence ID" value="XM_038950377.1"/>
</dbReference>
<feature type="compositionally biased region" description="Basic and acidic residues" evidence="1">
    <location>
        <begin position="44"/>
        <end position="58"/>
    </location>
</feature>
<reference evidence="2 3" key="1">
    <citation type="journal article" date="2020" name="Genome Biol. Evol.">
        <title>Comparative genomics of Sclerotiniaceae.</title>
        <authorList>
            <person name="Valero Jimenez C.A."/>
            <person name="Steentjes M."/>
            <person name="Scholten O.E."/>
            <person name="Van Kan J.A.L."/>
        </authorList>
    </citation>
    <scope>NUCLEOTIDE SEQUENCE [LARGE SCALE GENOMIC DNA]</scope>
    <source>
        <strain evidence="2 3">B1</strain>
    </source>
</reference>
<protein>
    <submittedName>
        <fullName evidence="2">Uncharacterized protein</fullName>
    </submittedName>
</protein>
<accession>A0ABQ7IUM4</accession>
<proteinExistence type="predicted"/>
<dbReference type="Proteomes" id="UP000783213">
    <property type="component" value="Unassembled WGS sequence"/>
</dbReference>
<gene>
    <name evidence="2" type="ORF">EAE98_002757</name>
</gene>
<organism evidence="2 3">
    <name type="scientific">Botrytis deweyae</name>
    <dbReference type="NCBI Taxonomy" id="2478750"/>
    <lineage>
        <taxon>Eukaryota</taxon>
        <taxon>Fungi</taxon>
        <taxon>Dikarya</taxon>
        <taxon>Ascomycota</taxon>
        <taxon>Pezizomycotina</taxon>
        <taxon>Leotiomycetes</taxon>
        <taxon>Helotiales</taxon>
        <taxon>Sclerotiniaceae</taxon>
        <taxon>Botrytis</taxon>
    </lineage>
</organism>